<dbReference type="Gene3D" id="3.60.140.10">
    <property type="entry name" value="CNF1/YfiH-like putative cysteine hydrolases"/>
    <property type="match status" value="1"/>
</dbReference>
<dbReference type="GO" id="GO:0017061">
    <property type="term" value="F:S-methyl-5-thioadenosine phosphorylase activity"/>
    <property type="evidence" value="ECO:0007669"/>
    <property type="project" value="UniProtKB-EC"/>
</dbReference>
<gene>
    <name evidence="11" type="ORF">BC781_10372</name>
</gene>
<dbReference type="InterPro" id="IPR038371">
    <property type="entry name" value="Cu_polyphenol_OxRdtase_sf"/>
</dbReference>
<organism evidence="11 12">
    <name type="scientific">Sediminitomix flava</name>
    <dbReference type="NCBI Taxonomy" id="379075"/>
    <lineage>
        <taxon>Bacteria</taxon>
        <taxon>Pseudomonadati</taxon>
        <taxon>Bacteroidota</taxon>
        <taxon>Cytophagia</taxon>
        <taxon>Cytophagales</taxon>
        <taxon>Flammeovirgaceae</taxon>
        <taxon>Sediminitomix</taxon>
    </lineage>
</organism>
<proteinExistence type="inferred from homology"/>
<dbReference type="GO" id="GO:0016787">
    <property type="term" value="F:hydrolase activity"/>
    <property type="evidence" value="ECO:0007669"/>
    <property type="project" value="UniProtKB-KW"/>
</dbReference>
<keyword evidence="12" id="KW-1185">Reference proteome</keyword>
<keyword evidence="3" id="KW-0808">Transferase</keyword>
<dbReference type="SUPFAM" id="SSF64438">
    <property type="entry name" value="CNF1/YfiH-like putative cysteine hydrolases"/>
    <property type="match status" value="1"/>
</dbReference>
<dbReference type="InterPro" id="IPR011324">
    <property type="entry name" value="Cytotoxic_necrot_fac-like_cat"/>
</dbReference>
<protein>
    <recommendedName>
        <fullName evidence="10">Purine nucleoside phosphorylase</fullName>
    </recommendedName>
</protein>
<evidence type="ECO:0000256" key="5">
    <source>
        <dbReference type="ARBA" id="ARBA00022801"/>
    </source>
</evidence>
<dbReference type="CDD" id="cd16833">
    <property type="entry name" value="YfiH"/>
    <property type="match status" value="1"/>
</dbReference>
<dbReference type="NCBIfam" id="TIGR00726">
    <property type="entry name" value="peptidoglycan editing factor PgeF"/>
    <property type="match status" value="1"/>
</dbReference>
<reference evidence="11 12" key="1">
    <citation type="submission" date="2018-03" db="EMBL/GenBank/DDBJ databases">
        <title>Genomic Encyclopedia of Archaeal and Bacterial Type Strains, Phase II (KMG-II): from individual species to whole genera.</title>
        <authorList>
            <person name="Goeker M."/>
        </authorList>
    </citation>
    <scope>NUCLEOTIDE SEQUENCE [LARGE SCALE GENOMIC DNA]</scope>
    <source>
        <strain evidence="11 12">DSM 28229</strain>
    </source>
</reference>
<keyword evidence="5" id="KW-0378">Hydrolase</keyword>
<comment type="catalytic activity">
    <reaction evidence="7">
        <text>adenosine + H2O + H(+) = inosine + NH4(+)</text>
        <dbReference type="Rhea" id="RHEA:24408"/>
        <dbReference type="ChEBI" id="CHEBI:15377"/>
        <dbReference type="ChEBI" id="CHEBI:15378"/>
        <dbReference type="ChEBI" id="CHEBI:16335"/>
        <dbReference type="ChEBI" id="CHEBI:17596"/>
        <dbReference type="ChEBI" id="CHEBI:28938"/>
        <dbReference type="EC" id="3.5.4.4"/>
    </reaction>
    <physiologicalReaction direction="left-to-right" evidence="7">
        <dbReference type="Rhea" id="RHEA:24409"/>
    </physiologicalReaction>
</comment>
<evidence type="ECO:0000256" key="7">
    <source>
        <dbReference type="ARBA" id="ARBA00047989"/>
    </source>
</evidence>
<dbReference type="PANTHER" id="PTHR30616:SF2">
    <property type="entry name" value="PURINE NUCLEOSIDE PHOSPHORYLASE LACC1"/>
    <property type="match status" value="1"/>
</dbReference>
<comment type="catalytic activity">
    <reaction evidence="1">
        <text>inosine + phosphate = alpha-D-ribose 1-phosphate + hypoxanthine</text>
        <dbReference type="Rhea" id="RHEA:27646"/>
        <dbReference type="ChEBI" id="CHEBI:17368"/>
        <dbReference type="ChEBI" id="CHEBI:17596"/>
        <dbReference type="ChEBI" id="CHEBI:43474"/>
        <dbReference type="ChEBI" id="CHEBI:57720"/>
        <dbReference type="EC" id="2.4.2.1"/>
    </reaction>
    <physiologicalReaction direction="left-to-right" evidence="1">
        <dbReference type="Rhea" id="RHEA:27647"/>
    </physiologicalReaction>
</comment>
<dbReference type="EMBL" id="QGDO01000003">
    <property type="protein sequence ID" value="PWJ41822.1"/>
    <property type="molecule type" value="Genomic_DNA"/>
</dbReference>
<comment type="similarity">
    <text evidence="2 10">Belongs to the purine nucleoside phosphorylase YfiH/LACC1 family.</text>
</comment>
<keyword evidence="4" id="KW-0479">Metal-binding</keyword>
<accession>A0A315Z953</accession>
<dbReference type="RefSeq" id="WP_109618184.1">
    <property type="nucleotide sequence ID" value="NZ_QGDO01000003.1"/>
</dbReference>
<name>A0A315Z953_SEDFL</name>
<dbReference type="AlphaFoldDB" id="A0A315Z953"/>
<sequence length="272" mass="30917">MSNSLDKNEIKLYHFESFQSFKNIEHYISTRQGGHSIGAYDSLNLGKNTKDNPENFLKNRLALAEKLVSEVDKMTFPQQTHSGNVKVLNEHFFNSTTQEQDDFLRETDAIITNVKKQWINVLAADCVPILLYDSEKEVVAAIHAGWRSCVQGILQNTIDLMIRTFQSKPKSIKMGIGPSISQKNYEVGEEVVSSFKDAFPQFHEQIFSNFKTDRKAHLDLWTANKLQAIEKGIPDSNIEVLGICTYENHDTFFSSRFDKGITGRFATGIKLN</sequence>
<dbReference type="OrthoDB" id="4279at2"/>
<dbReference type="Proteomes" id="UP000245535">
    <property type="component" value="Unassembled WGS sequence"/>
</dbReference>
<evidence type="ECO:0000256" key="9">
    <source>
        <dbReference type="ARBA" id="ARBA00049893"/>
    </source>
</evidence>
<evidence type="ECO:0000256" key="2">
    <source>
        <dbReference type="ARBA" id="ARBA00007353"/>
    </source>
</evidence>
<evidence type="ECO:0000313" key="11">
    <source>
        <dbReference type="EMBL" id="PWJ41822.1"/>
    </source>
</evidence>
<keyword evidence="6" id="KW-0862">Zinc</keyword>
<dbReference type="GO" id="GO:0005507">
    <property type="term" value="F:copper ion binding"/>
    <property type="evidence" value="ECO:0007669"/>
    <property type="project" value="TreeGrafter"/>
</dbReference>
<evidence type="ECO:0000256" key="4">
    <source>
        <dbReference type="ARBA" id="ARBA00022723"/>
    </source>
</evidence>
<evidence type="ECO:0000256" key="8">
    <source>
        <dbReference type="ARBA" id="ARBA00048968"/>
    </source>
</evidence>
<comment type="catalytic activity">
    <reaction evidence="8">
        <text>adenosine + phosphate = alpha-D-ribose 1-phosphate + adenine</text>
        <dbReference type="Rhea" id="RHEA:27642"/>
        <dbReference type="ChEBI" id="CHEBI:16335"/>
        <dbReference type="ChEBI" id="CHEBI:16708"/>
        <dbReference type="ChEBI" id="CHEBI:43474"/>
        <dbReference type="ChEBI" id="CHEBI:57720"/>
        <dbReference type="EC" id="2.4.2.1"/>
    </reaction>
    <physiologicalReaction direction="left-to-right" evidence="8">
        <dbReference type="Rhea" id="RHEA:27643"/>
    </physiologicalReaction>
</comment>
<evidence type="ECO:0000256" key="6">
    <source>
        <dbReference type="ARBA" id="ARBA00022833"/>
    </source>
</evidence>
<dbReference type="InterPro" id="IPR003730">
    <property type="entry name" value="Cu_polyphenol_OxRdtase"/>
</dbReference>
<evidence type="ECO:0000256" key="3">
    <source>
        <dbReference type="ARBA" id="ARBA00022679"/>
    </source>
</evidence>
<evidence type="ECO:0000313" key="12">
    <source>
        <dbReference type="Proteomes" id="UP000245535"/>
    </source>
</evidence>
<comment type="catalytic activity">
    <reaction evidence="9">
        <text>S-methyl-5'-thioadenosine + phosphate = 5-(methylsulfanyl)-alpha-D-ribose 1-phosphate + adenine</text>
        <dbReference type="Rhea" id="RHEA:11852"/>
        <dbReference type="ChEBI" id="CHEBI:16708"/>
        <dbReference type="ChEBI" id="CHEBI:17509"/>
        <dbReference type="ChEBI" id="CHEBI:43474"/>
        <dbReference type="ChEBI" id="CHEBI:58533"/>
        <dbReference type="EC" id="2.4.2.28"/>
    </reaction>
    <physiologicalReaction direction="left-to-right" evidence="9">
        <dbReference type="Rhea" id="RHEA:11853"/>
    </physiologicalReaction>
</comment>
<comment type="caution">
    <text evidence="11">The sequence shown here is derived from an EMBL/GenBank/DDBJ whole genome shotgun (WGS) entry which is preliminary data.</text>
</comment>
<evidence type="ECO:0000256" key="1">
    <source>
        <dbReference type="ARBA" id="ARBA00000553"/>
    </source>
</evidence>
<evidence type="ECO:0000256" key="10">
    <source>
        <dbReference type="RuleBase" id="RU361274"/>
    </source>
</evidence>
<dbReference type="Pfam" id="PF02578">
    <property type="entry name" value="Cu-oxidase_4"/>
    <property type="match status" value="1"/>
</dbReference>
<dbReference type="PANTHER" id="PTHR30616">
    <property type="entry name" value="UNCHARACTERIZED PROTEIN YFIH"/>
    <property type="match status" value="1"/>
</dbReference>